<dbReference type="PROSITE" id="PS50863">
    <property type="entry name" value="B3"/>
    <property type="match status" value="2"/>
</dbReference>
<keyword evidence="4" id="KW-0804">Transcription</keyword>
<dbReference type="PANTHER" id="PTHR31391:SF99">
    <property type="entry name" value="B3 DOMAIN-CONTAINING PROTEIN OS06G0194400"/>
    <property type="match status" value="1"/>
</dbReference>
<feature type="region of interest" description="Disordered" evidence="7">
    <location>
        <begin position="458"/>
        <end position="477"/>
    </location>
</feature>
<keyword evidence="10" id="KW-1185">Reference proteome</keyword>
<evidence type="ECO:0000313" key="9">
    <source>
        <dbReference type="EMBL" id="CAI0556961.1"/>
    </source>
</evidence>
<keyword evidence="3" id="KW-0238">DNA-binding</keyword>
<feature type="compositionally biased region" description="Acidic residues" evidence="7">
    <location>
        <begin position="669"/>
        <end position="680"/>
    </location>
</feature>
<feature type="domain" description="TF-B3" evidence="8">
    <location>
        <begin position="568"/>
        <end position="659"/>
    </location>
</feature>
<dbReference type="Gene3D" id="2.40.330.10">
    <property type="entry name" value="DNA-binding pseudobarrel domain"/>
    <property type="match status" value="2"/>
</dbReference>
<feature type="compositionally biased region" description="Basic residues" evidence="7">
    <location>
        <begin position="709"/>
        <end position="719"/>
    </location>
</feature>
<reference evidence="9" key="1">
    <citation type="submission" date="2022-08" db="EMBL/GenBank/DDBJ databases">
        <authorList>
            <person name="Gutierrez-Valencia J."/>
        </authorList>
    </citation>
    <scope>NUCLEOTIDE SEQUENCE</scope>
</reference>
<proteinExistence type="predicted"/>
<dbReference type="InterPro" id="IPR044837">
    <property type="entry name" value="REM16-like"/>
</dbReference>
<feature type="region of interest" description="Disordered" evidence="7">
    <location>
        <begin position="482"/>
        <end position="519"/>
    </location>
</feature>
<feature type="region of interest" description="Disordered" evidence="7">
    <location>
        <begin position="387"/>
        <end position="414"/>
    </location>
</feature>
<dbReference type="SUPFAM" id="SSF101936">
    <property type="entry name" value="DNA-binding pseudobarrel domain"/>
    <property type="match status" value="2"/>
</dbReference>
<dbReference type="CDD" id="cd10017">
    <property type="entry name" value="B3_DNA"/>
    <property type="match status" value="2"/>
</dbReference>
<sequence length="719" mass="81084">MPGSSSENAEIGCAVKTKAAKIEADLKRTDGKPTLIRLLTPSNFTARDYKLCLSRAFCEWHMPSADKQVTLEGEDGKGFLVNFYWRDSRIRGGWRAFASYHRLVVGDALVLRLVSPLMFKVYIVRENASKEVGVDHGRLRSRTVNGEDGSLGVKLEENDDRNGLMDDDNDNDNVGSEPDKGFQRGSDSKNSKLPGSIADDDFDRVKRFEDFEIVANGSAIDDEDQLPELVRFKYYQLCRSQGSFLHQGLLEGLNAKVVAWMIDEVTSIAYAIRALSSSSQSKDLEVWEKKLKGFENLGMNVGFVLVRLRKLACLADQATNRRARLVEEREAAEEELRVLEKQVGKAKERVEVLRGETERLNGGSGSGNRALQLPFFAAPLLRRFISPPTAHDEAERKRPKPYRRPEDSSTDLWSGEEISTMVGAKKKVMSYEEVRRQRVEENKKRMEDLNLLKLAKHLRPQPNPSSNPSPSFTEIAGFNGKSSVEQAKPRARRPAVLAPARRSSRIADQPSVSYREGPVEPLGETRRTFSYQRRDLLNRVYASSEVRQYAIHRAEELQSTLDPEHPSFVKPMLQSHVTGGFWLGLPSLFCKTYLPKEDEMMTLIDEGEEPSQTKYLAGKTGLSGGWRGFAIDHELVDGDALVFQLVSPTEFKVHIIRANEVGGDSEKENQDEEEEEEDEALEKGKQAKAKAAEKENKNEEDDDLDSTRRRSKRIRTGRK</sequence>
<accession>A0AAV0RI53</accession>
<dbReference type="GO" id="GO:0003677">
    <property type="term" value="F:DNA binding"/>
    <property type="evidence" value="ECO:0007669"/>
    <property type="project" value="UniProtKB-KW"/>
</dbReference>
<evidence type="ECO:0000259" key="8">
    <source>
        <dbReference type="PROSITE" id="PS50863"/>
    </source>
</evidence>
<feature type="region of interest" description="Disordered" evidence="7">
    <location>
        <begin position="662"/>
        <end position="719"/>
    </location>
</feature>
<evidence type="ECO:0000256" key="1">
    <source>
        <dbReference type="ARBA" id="ARBA00004123"/>
    </source>
</evidence>
<evidence type="ECO:0000256" key="5">
    <source>
        <dbReference type="ARBA" id="ARBA00023242"/>
    </source>
</evidence>
<dbReference type="GO" id="GO:0005634">
    <property type="term" value="C:nucleus"/>
    <property type="evidence" value="ECO:0007669"/>
    <property type="project" value="UniProtKB-SubCell"/>
</dbReference>
<comment type="subcellular location">
    <subcellularLocation>
        <location evidence="1">Nucleus</location>
    </subcellularLocation>
</comment>
<feature type="region of interest" description="Disordered" evidence="7">
    <location>
        <begin position="143"/>
        <end position="197"/>
    </location>
</feature>
<dbReference type="SMART" id="SM01019">
    <property type="entry name" value="B3"/>
    <property type="match status" value="2"/>
</dbReference>
<dbReference type="Pfam" id="PF02362">
    <property type="entry name" value="B3"/>
    <property type="match status" value="2"/>
</dbReference>
<name>A0AAV0RI53_9ROSI</name>
<evidence type="ECO:0000256" key="6">
    <source>
        <dbReference type="SAM" id="Coils"/>
    </source>
</evidence>
<dbReference type="InterPro" id="IPR003340">
    <property type="entry name" value="B3_DNA-bd"/>
</dbReference>
<dbReference type="EMBL" id="CAMGYJ010000011">
    <property type="protein sequence ID" value="CAI0556961.1"/>
    <property type="molecule type" value="Genomic_DNA"/>
</dbReference>
<evidence type="ECO:0000313" key="10">
    <source>
        <dbReference type="Proteomes" id="UP001154282"/>
    </source>
</evidence>
<feature type="coiled-coil region" evidence="6">
    <location>
        <begin position="308"/>
        <end position="356"/>
    </location>
</feature>
<gene>
    <name evidence="9" type="ORF">LITE_LOCUS48164</name>
</gene>
<dbReference type="Proteomes" id="UP001154282">
    <property type="component" value="Unassembled WGS sequence"/>
</dbReference>
<keyword evidence="2" id="KW-0805">Transcription regulation</keyword>
<organism evidence="9 10">
    <name type="scientific">Linum tenue</name>
    <dbReference type="NCBI Taxonomy" id="586396"/>
    <lineage>
        <taxon>Eukaryota</taxon>
        <taxon>Viridiplantae</taxon>
        <taxon>Streptophyta</taxon>
        <taxon>Embryophyta</taxon>
        <taxon>Tracheophyta</taxon>
        <taxon>Spermatophyta</taxon>
        <taxon>Magnoliopsida</taxon>
        <taxon>eudicotyledons</taxon>
        <taxon>Gunneridae</taxon>
        <taxon>Pentapetalae</taxon>
        <taxon>rosids</taxon>
        <taxon>fabids</taxon>
        <taxon>Malpighiales</taxon>
        <taxon>Linaceae</taxon>
        <taxon>Linum</taxon>
    </lineage>
</organism>
<comment type="caution">
    <text evidence="9">The sequence shown here is derived from an EMBL/GenBank/DDBJ whole genome shotgun (WGS) entry which is preliminary data.</text>
</comment>
<keyword evidence="5" id="KW-0539">Nucleus</keyword>
<feature type="compositionally biased region" description="Basic and acidic residues" evidence="7">
    <location>
        <begin position="177"/>
        <end position="190"/>
    </location>
</feature>
<dbReference type="AlphaFoldDB" id="A0AAV0RI53"/>
<keyword evidence="6" id="KW-0175">Coiled coil</keyword>
<evidence type="ECO:0000256" key="4">
    <source>
        <dbReference type="ARBA" id="ARBA00023163"/>
    </source>
</evidence>
<dbReference type="PANTHER" id="PTHR31391">
    <property type="entry name" value="B3 DOMAIN-CONTAINING PROTEIN OS11G0197600-RELATED"/>
    <property type="match status" value="1"/>
</dbReference>
<protein>
    <recommendedName>
        <fullName evidence="8">TF-B3 domain-containing protein</fullName>
    </recommendedName>
</protein>
<feature type="domain" description="TF-B3" evidence="8">
    <location>
        <begin position="36"/>
        <end position="127"/>
    </location>
</feature>
<feature type="compositionally biased region" description="Basic and acidic residues" evidence="7">
    <location>
        <begin position="681"/>
        <end position="697"/>
    </location>
</feature>
<evidence type="ECO:0000256" key="3">
    <source>
        <dbReference type="ARBA" id="ARBA00023125"/>
    </source>
</evidence>
<evidence type="ECO:0000256" key="7">
    <source>
        <dbReference type="SAM" id="MobiDB-lite"/>
    </source>
</evidence>
<evidence type="ECO:0000256" key="2">
    <source>
        <dbReference type="ARBA" id="ARBA00023015"/>
    </source>
</evidence>
<dbReference type="InterPro" id="IPR015300">
    <property type="entry name" value="DNA-bd_pseudobarrel_sf"/>
</dbReference>
<feature type="compositionally biased region" description="Basic and acidic residues" evidence="7">
    <location>
        <begin position="154"/>
        <end position="164"/>
    </location>
</feature>